<dbReference type="Proteomes" id="UP000187851">
    <property type="component" value="Chromosome"/>
</dbReference>
<gene>
    <name evidence="1" type="ORF">BV401_00020</name>
</gene>
<organism evidence="1 2">
    <name type="scientific">Streptomyces autolyticus</name>
    <dbReference type="NCBI Taxonomy" id="75293"/>
    <lineage>
        <taxon>Bacteria</taxon>
        <taxon>Bacillati</taxon>
        <taxon>Actinomycetota</taxon>
        <taxon>Actinomycetes</taxon>
        <taxon>Kitasatosporales</taxon>
        <taxon>Streptomycetaceae</taxon>
        <taxon>Streptomyces</taxon>
    </lineage>
</organism>
<accession>A0ABN4VVC0</accession>
<proteinExistence type="predicted"/>
<evidence type="ECO:0000313" key="1">
    <source>
        <dbReference type="EMBL" id="AQA09154.1"/>
    </source>
</evidence>
<reference evidence="1 2" key="1">
    <citation type="journal article" date="2017" name="J. Biotechnol.">
        <title>The complete genome sequence of Streptomyces autolyticus CGMCC 0516, the producer of geldanamycin, autolytimycin, reblastatin and elaiophylin.</title>
        <authorList>
            <person name="Yin M."/>
            <person name="Jiang M."/>
            <person name="Ren Z."/>
            <person name="Dong Y."/>
            <person name="Lu T."/>
        </authorList>
    </citation>
    <scope>NUCLEOTIDE SEQUENCE [LARGE SCALE GENOMIC DNA]</scope>
    <source>
        <strain evidence="1 2">CGMCC0516</strain>
    </source>
</reference>
<evidence type="ECO:0000313" key="2">
    <source>
        <dbReference type="Proteomes" id="UP000187851"/>
    </source>
</evidence>
<keyword evidence="2" id="KW-1185">Reference proteome</keyword>
<dbReference type="EMBL" id="CP019458">
    <property type="protein sequence ID" value="AQA09154.1"/>
    <property type="molecule type" value="Genomic_DNA"/>
</dbReference>
<protein>
    <submittedName>
        <fullName evidence="1">Uncharacterized protein</fullName>
    </submittedName>
</protein>
<name>A0ABN4VVC0_9ACTN</name>
<sequence length="635" mass="70143">MERELTDYLPIENEAQIAQLLEDNRAVVLVADRLGSGRWTAALRLLTTRPGGPLTLRRVRRETGDGFSMEGLKGRKRTGWILDLRETAESIPASCDFGLELRQADDLRDDDSYLLVLVGTELWQRIGHGAGDLSRTPQPPKSVDLFTKYLQSAGITDPRAWAGDHRFSAELPRLRPGQVREWARTLAWAESEYRIATGRSAEPGSDGFETVAKAAGHAVSGWMDVLTNWHCVPGRTSYDRNYLLLAAVYDGAPIDSVHDKILSLARALGERGDGSTRPAGQQGPGLIQLARQIEAEPLPDGTLRFPGPGFAEAVVRYFWRDRPELIEAFTKWTAQLCLELKASQADGIAERLAPWILHHAQAARSTRLLHVVARDWSADRNLERHAYALLVTAALDPEIGQLTRSATSTWVTKEDSPPFLKTLARVFQSVAPAHPAQMLRRLGDLALSDKDDVAEAVGAAVDTLWADDDLRTQVRGVLNSWFASGQKGHRQSAASAFMHLALQRDDSGDPSLLSDPEGTVADWVIRGWRTTLEADEPTVVARRACTAWLDAAAVRGEVSGRICSTLVRAVHDTPTDHLRGVRFLNFVRLAEHWLVRGEALDHEGRNQFRAVLMRSVQHADPHRPRAQGEGKPAGD</sequence>